<dbReference type="KEGG" id="gbe:GbCGDNIH1_2413"/>
<proteinExistence type="predicted"/>
<evidence type="ECO:0000313" key="2">
    <source>
        <dbReference type="EMBL" id="ABI63311.1"/>
    </source>
</evidence>
<keyword evidence="1" id="KW-1133">Transmembrane helix</keyword>
<evidence type="ECO:0000256" key="1">
    <source>
        <dbReference type="SAM" id="Phobius"/>
    </source>
</evidence>
<dbReference type="STRING" id="391165.GbCGDNIH1_2413"/>
<organism evidence="2 3">
    <name type="scientific">Granulibacter bethesdensis (strain ATCC BAA-1260 / CGDNIH1)</name>
    <dbReference type="NCBI Taxonomy" id="391165"/>
    <lineage>
        <taxon>Bacteria</taxon>
        <taxon>Pseudomonadati</taxon>
        <taxon>Pseudomonadota</taxon>
        <taxon>Alphaproteobacteria</taxon>
        <taxon>Acetobacterales</taxon>
        <taxon>Acetobacteraceae</taxon>
        <taxon>Granulibacter</taxon>
    </lineage>
</organism>
<dbReference type="HOGENOM" id="CLU_1335955_0_0_5"/>
<dbReference type="Proteomes" id="UP000001963">
    <property type="component" value="Chromosome"/>
</dbReference>
<keyword evidence="1" id="KW-0472">Membrane</keyword>
<gene>
    <name evidence="2" type="ordered locus">GbCGDNIH1_2413</name>
</gene>
<keyword evidence="1" id="KW-0812">Transmembrane</keyword>
<accession>Q0BPE1</accession>
<sequence>MVRRRQYRMSASGYYRQSRRPVIWMSAASIACHLKIWTICWPPLIVIRRRIRRMGLLLLAMRLIRLRCRLTLSCRHADMDTISTMRILAAISLLSFIPAAASAEPLAGISTEVVMLPSTKETDAVGDLAWQALVKRLGPETYTGTSYVTFGYHHFFVCGAGHKGTNTKFTFVYVAAEQKSETALFISTIDHADYLLADQRFCHPR</sequence>
<protein>
    <submittedName>
        <fullName evidence="2">Uncharacterized protein</fullName>
    </submittedName>
</protein>
<dbReference type="AlphaFoldDB" id="Q0BPE1"/>
<dbReference type="EMBL" id="CP000394">
    <property type="protein sequence ID" value="ABI63311.1"/>
    <property type="molecule type" value="Genomic_DNA"/>
</dbReference>
<evidence type="ECO:0000313" key="3">
    <source>
        <dbReference type="Proteomes" id="UP000001963"/>
    </source>
</evidence>
<dbReference type="PROSITE" id="PS51257">
    <property type="entry name" value="PROKAR_LIPOPROTEIN"/>
    <property type="match status" value="1"/>
</dbReference>
<reference evidence="2 3" key="1">
    <citation type="journal article" date="2007" name="J. Bacteriol.">
        <title>Genome sequence analysis of the emerging human pathogenic acetic acid bacterium Granulibacter bethesdensis.</title>
        <authorList>
            <person name="Greenberg D.E."/>
            <person name="Porcella S.F."/>
            <person name="Zelazny A.M."/>
            <person name="Virtaneva K."/>
            <person name="Sturdevant D.E."/>
            <person name="Kupko J.J.III."/>
            <person name="Barbian K.D."/>
            <person name="Babar A."/>
            <person name="Dorward D.W."/>
            <person name="Holland S.M."/>
        </authorList>
    </citation>
    <scope>NUCLEOTIDE SEQUENCE [LARGE SCALE GENOMIC DNA]</scope>
    <source>
        <strain evidence="3">ATCC BAA-1260 / CGDNIH1</strain>
    </source>
</reference>
<name>Q0BPE1_GRABC</name>
<feature type="transmembrane region" description="Helical" evidence="1">
    <location>
        <begin position="21"/>
        <end position="44"/>
    </location>
</feature>
<keyword evidence="3" id="KW-1185">Reference proteome</keyword>